<proteinExistence type="predicted"/>
<gene>
    <name evidence="4" type="primary">lyrA</name>
    <name evidence="4" type="ORF">SGA02_15890</name>
</gene>
<dbReference type="Pfam" id="PF02517">
    <property type="entry name" value="Rce1-like"/>
    <property type="match status" value="1"/>
</dbReference>
<dbReference type="Proteomes" id="UP000321057">
    <property type="component" value="Unassembled WGS sequence"/>
</dbReference>
<feature type="region of interest" description="Disordered" evidence="1">
    <location>
        <begin position="298"/>
        <end position="478"/>
    </location>
</feature>
<evidence type="ECO:0000313" key="5">
    <source>
        <dbReference type="Proteomes" id="UP000321057"/>
    </source>
</evidence>
<evidence type="ECO:0000313" key="4">
    <source>
        <dbReference type="EMBL" id="GEQ05761.1"/>
    </source>
</evidence>
<feature type="transmembrane region" description="Helical" evidence="2">
    <location>
        <begin position="12"/>
        <end position="29"/>
    </location>
</feature>
<keyword evidence="2" id="KW-0812">Transmembrane</keyword>
<feature type="transmembrane region" description="Helical" evidence="2">
    <location>
        <begin position="233"/>
        <end position="256"/>
    </location>
</feature>
<evidence type="ECO:0000256" key="2">
    <source>
        <dbReference type="SAM" id="Phobius"/>
    </source>
</evidence>
<protein>
    <submittedName>
        <fullName evidence="4">Lysostaphin resistance protein A</fullName>
    </submittedName>
</protein>
<keyword evidence="2" id="KW-1133">Transmembrane helix</keyword>
<feature type="transmembrane region" description="Helical" evidence="2">
    <location>
        <begin position="150"/>
        <end position="172"/>
    </location>
</feature>
<keyword evidence="5" id="KW-1185">Reference proteome</keyword>
<feature type="compositionally biased region" description="Polar residues" evidence="1">
    <location>
        <begin position="346"/>
        <end position="359"/>
    </location>
</feature>
<feature type="transmembrane region" description="Helical" evidence="2">
    <location>
        <begin position="82"/>
        <end position="104"/>
    </location>
</feature>
<accession>A0ABQ0Y2Y5</accession>
<dbReference type="RefSeq" id="WP_042739341.1">
    <property type="nucleotide sequence ID" value="NZ_BKAX01000004.1"/>
</dbReference>
<feature type="compositionally biased region" description="Polar residues" evidence="1">
    <location>
        <begin position="298"/>
        <end position="307"/>
    </location>
</feature>
<organism evidence="4 5">
    <name type="scientific">Staphylococcus gallinarum</name>
    <dbReference type="NCBI Taxonomy" id="1293"/>
    <lineage>
        <taxon>Bacteria</taxon>
        <taxon>Bacillati</taxon>
        <taxon>Bacillota</taxon>
        <taxon>Bacilli</taxon>
        <taxon>Bacillales</taxon>
        <taxon>Staphylococcaceae</taxon>
        <taxon>Staphylococcus</taxon>
    </lineage>
</organism>
<feature type="transmembrane region" description="Helical" evidence="2">
    <location>
        <begin position="202"/>
        <end position="221"/>
    </location>
</feature>
<sequence>MNTKRIPGFQWAMSIFIFYVIAFALPIILKDFQSKIPFKTFVFEMSVLAPFIAAIICIAVFKHKRAQLGGLKFSLSLKVIERLILALILPLAIFIIAMVSFNVFADSFVLLQSEDLSVSIFSVIIGQLLMAFFVEFGFRSYLQHIVETKISTFFASILVGIMYAIWNINIAFSFEYTLYNLLYSFAFSMIIGELIRSTKGRTIYIATLFHAAMSFGLVFLFNEELGYVFSMKVIAFSTAAVAVVYIILSYIIRIFFYFFTKRNLDEVDDNNYLDHVNEHSDNNNTTDNTQSLDNTATVATASHSQQSHNKDSALTNDTQNGTQQNTELTDKQTNDTQTDHIKSDNSEQSATHQQVTHNTLPEDESQQTEQPEIQSTKDADEIVYPESTTETQQSKTQSAVETTTERANHDDEQHDGELKQSARYKSDRKSSAVSEAQASIAQDEQSSETSSTDDSTDEESTHNERSSFNLKSKRGHRR</sequence>
<name>A0ABQ0Y2Y5_STAGA</name>
<feature type="compositionally biased region" description="Basic and acidic residues" evidence="1">
    <location>
        <begin position="328"/>
        <end position="345"/>
    </location>
</feature>
<feature type="compositionally biased region" description="Low complexity" evidence="1">
    <location>
        <begin position="386"/>
        <end position="398"/>
    </location>
</feature>
<feature type="transmembrane region" description="Helical" evidence="2">
    <location>
        <begin position="116"/>
        <end position="138"/>
    </location>
</feature>
<feature type="transmembrane region" description="Helical" evidence="2">
    <location>
        <begin position="178"/>
        <end position="195"/>
    </location>
</feature>
<dbReference type="GeneID" id="93844391"/>
<feature type="compositionally biased region" description="Low complexity" evidence="1">
    <location>
        <begin position="442"/>
        <end position="453"/>
    </location>
</feature>
<dbReference type="EMBL" id="BKAX01000004">
    <property type="protein sequence ID" value="GEQ05761.1"/>
    <property type="molecule type" value="Genomic_DNA"/>
</dbReference>
<keyword evidence="2" id="KW-0472">Membrane</keyword>
<dbReference type="InterPro" id="IPR003675">
    <property type="entry name" value="Rce1/LyrA-like_dom"/>
</dbReference>
<feature type="compositionally biased region" description="Low complexity" evidence="1">
    <location>
        <begin position="315"/>
        <end position="326"/>
    </location>
</feature>
<feature type="compositionally biased region" description="Polar residues" evidence="1">
    <location>
        <begin position="431"/>
        <end position="440"/>
    </location>
</feature>
<evidence type="ECO:0000259" key="3">
    <source>
        <dbReference type="Pfam" id="PF02517"/>
    </source>
</evidence>
<comment type="caution">
    <text evidence="4">The sequence shown here is derived from an EMBL/GenBank/DDBJ whole genome shotgun (WGS) entry which is preliminary data.</text>
</comment>
<reference evidence="4 5" key="1">
    <citation type="submission" date="2019-07" db="EMBL/GenBank/DDBJ databases">
        <title>Whole genome shotgun sequence of Staphylococcus gallinarum NBRC 109767.</title>
        <authorList>
            <person name="Hosoyama A."/>
            <person name="Uohara A."/>
            <person name="Ohji S."/>
            <person name="Ichikawa N."/>
        </authorList>
    </citation>
    <scope>NUCLEOTIDE SEQUENCE [LARGE SCALE GENOMIC DNA]</scope>
    <source>
        <strain evidence="4 5">NBRC 109767</strain>
    </source>
</reference>
<evidence type="ECO:0000256" key="1">
    <source>
        <dbReference type="SAM" id="MobiDB-lite"/>
    </source>
</evidence>
<feature type="domain" description="CAAX prenyl protease 2/Lysostaphin resistance protein A-like" evidence="3">
    <location>
        <begin position="120"/>
        <end position="214"/>
    </location>
</feature>
<feature type="compositionally biased region" description="Basic and acidic residues" evidence="1">
    <location>
        <begin position="403"/>
        <end position="430"/>
    </location>
</feature>
<feature type="transmembrane region" description="Helical" evidence="2">
    <location>
        <begin position="41"/>
        <end position="61"/>
    </location>
</feature>